<organism evidence="3 4">
    <name type="scientific">Parahaliea maris</name>
    <dbReference type="NCBI Taxonomy" id="2716870"/>
    <lineage>
        <taxon>Bacteria</taxon>
        <taxon>Pseudomonadati</taxon>
        <taxon>Pseudomonadota</taxon>
        <taxon>Gammaproteobacteria</taxon>
        <taxon>Cellvibrionales</taxon>
        <taxon>Halieaceae</taxon>
        <taxon>Parahaliea</taxon>
    </lineage>
</organism>
<accession>A0A5C9A705</accession>
<keyword evidence="4" id="KW-1185">Reference proteome</keyword>
<dbReference type="PANTHER" id="PTHR24321">
    <property type="entry name" value="DEHYDROGENASES, SHORT CHAIN"/>
    <property type="match status" value="1"/>
</dbReference>
<dbReference type="GO" id="GO:0016491">
    <property type="term" value="F:oxidoreductase activity"/>
    <property type="evidence" value="ECO:0007669"/>
    <property type="project" value="UniProtKB-KW"/>
</dbReference>
<dbReference type="InterPro" id="IPR036291">
    <property type="entry name" value="NAD(P)-bd_dom_sf"/>
</dbReference>
<name>A0A5C9A705_9GAMM</name>
<dbReference type="RefSeq" id="WP_148067824.1">
    <property type="nucleotide sequence ID" value="NZ_VRZA01000002.1"/>
</dbReference>
<dbReference type="SUPFAM" id="SSF51735">
    <property type="entry name" value="NAD(P)-binding Rossmann-fold domains"/>
    <property type="match status" value="1"/>
</dbReference>
<dbReference type="CDD" id="cd05233">
    <property type="entry name" value="SDR_c"/>
    <property type="match status" value="1"/>
</dbReference>
<dbReference type="PANTHER" id="PTHR24321:SF14">
    <property type="entry name" value="SHORT-CHAIN TYPE DEHYDROGENASE_REDUCTASE BLR2146-RELATED"/>
    <property type="match status" value="1"/>
</dbReference>
<reference evidence="3 4" key="1">
    <citation type="submission" date="2019-08" db="EMBL/GenBank/DDBJ databases">
        <title>Parahaliea maris sp. nov., isolated from the surface seawater.</title>
        <authorList>
            <person name="Liu Y."/>
        </authorList>
    </citation>
    <scope>NUCLEOTIDE SEQUENCE [LARGE SCALE GENOMIC DNA]</scope>
    <source>
        <strain evidence="3 4">HSLHS9</strain>
    </source>
</reference>
<evidence type="ECO:0000313" key="4">
    <source>
        <dbReference type="Proteomes" id="UP000321039"/>
    </source>
</evidence>
<dbReference type="EMBL" id="VRZA01000002">
    <property type="protein sequence ID" value="TXS95794.1"/>
    <property type="molecule type" value="Genomic_DNA"/>
</dbReference>
<sequence>MPYAARLHDKAIIVLGAGTGIGASTARRLAQEGAHVCLADINLEAAAAVAEEVIAAGGRAFALPFDIADEGSVNQVIDEALTQLGRLDGAHINAADMRIIHEDSDALSEDLAVFDRTLAVNLRGHFLATRAVLPHLLVRGGAVVYTSSGAAEAAEPTRPAYAVTKSGINALMRHVASRWGREGIRANCVSPGLTITDEMRSSGRIPREFEKMALAGTPHTRLGHPDDIAAVVAMLLSDDGQWINGQAYHVDGGSVMC</sequence>
<proteinExistence type="inferred from homology"/>
<comment type="caution">
    <text evidence="3">The sequence shown here is derived from an EMBL/GenBank/DDBJ whole genome shotgun (WGS) entry which is preliminary data.</text>
</comment>
<evidence type="ECO:0000313" key="3">
    <source>
        <dbReference type="EMBL" id="TXS95794.1"/>
    </source>
</evidence>
<dbReference type="Pfam" id="PF13561">
    <property type="entry name" value="adh_short_C2"/>
    <property type="match status" value="1"/>
</dbReference>
<dbReference type="InterPro" id="IPR002347">
    <property type="entry name" value="SDR_fam"/>
</dbReference>
<evidence type="ECO:0000256" key="2">
    <source>
        <dbReference type="ARBA" id="ARBA00023002"/>
    </source>
</evidence>
<gene>
    <name evidence="3" type="ORF">FV139_07980</name>
</gene>
<dbReference type="Proteomes" id="UP000321039">
    <property type="component" value="Unassembled WGS sequence"/>
</dbReference>
<evidence type="ECO:0000256" key="1">
    <source>
        <dbReference type="ARBA" id="ARBA00006484"/>
    </source>
</evidence>
<protein>
    <submittedName>
        <fullName evidence="3">SDR family oxidoreductase</fullName>
    </submittedName>
</protein>
<dbReference type="InterPro" id="IPR020904">
    <property type="entry name" value="Sc_DH/Rdtase_CS"/>
</dbReference>
<dbReference type="PROSITE" id="PS00061">
    <property type="entry name" value="ADH_SHORT"/>
    <property type="match status" value="1"/>
</dbReference>
<keyword evidence="2" id="KW-0560">Oxidoreductase</keyword>
<dbReference type="Gene3D" id="3.40.50.720">
    <property type="entry name" value="NAD(P)-binding Rossmann-like Domain"/>
    <property type="match status" value="1"/>
</dbReference>
<dbReference type="FunFam" id="3.40.50.720:FF:000084">
    <property type="entry name" value="Short-chain dehydrogenase reductase"/>
    <property type="match status" value="1"/>
</dbReference>
<dbReference type="PRINTS" id="PR00081">
    <property type="entry name" value="GDHRDH"/>
</dbReference>
<comment type="similarity">
    <text evidence="1">Belongs to the short-chain dehydrogenases/reductases (SDR) family.</text>
</comment>
<dbReference type="AlphaFoldDB" id="A0A5C9A705"/>